<dbReference type="GO" id="GO:0016020">
    <property type="term" value="C:membrane"/>
    <property type="evidence" value="ECO:0007669"/>
    <property type="project" value="TreeGrafter"/>
</dbReference>
<feature type="transmembrane region" description="Helical" evidence="2">
    <location>
        <begin position="671"/>
        <end position="692"/>
    </location>
</feature>
<feature type="region of interest" description="Disordered" evidence="1">
    <location>
        <begin position="87"/>
        <end position="132"/>
    </location>
</feature>
<feature type="transmembrane region" description="Helical" evidence="2">
    <location>
        <begin position="738"/>
        <end position="760"/>
    </location>
</feature>
<feature type="domain" description="TRP C-terminal" evidence="3">
    <location>
        <begin position="476"/>
        <end position="766"/>
    </location>
</feature>
<dbReference type="InterPro" id="IPR040241">
    <property type="entry name" value="TRP_Flc/Pkd2-like"/>
</dbReference>
<evidence type="ECO:0000313" key="4">
    <source>
        <dbReference type="EMBL" id="CAH0480618.1"/>
    </source>
</evidence>
<feature type="region of interest" description="Disordered" evidence="1">
    <location>
        <begin position="809"/>
        <end position="832"/>
    </location>
</feature>
<dbReference type="PANTHER" id="PTHR31145">
    <property type="entry name" value="INTEGRAL MEMBRANE PROTEIN (AFU_ORTHOLOGUE AFUA_7G01610)"/>
    <property type="match status" value="1"/>
</dbReference>
<feature type="transmembrane region" description="Helical" evidence="2">
    <location>
        <begin position="557"/>
        <end position="580"/>
    </location>
</feature>
<feature type="transmembrane region" description="Helical" evidence="2">
    <location>
        <begin position="699"/>
        <end position="718"/>
    </location>
</feature>
<dbReference type="Pfam" id="PF06011">
    <property type="entry name" value="TRP"/>
    <property type="match status" value="1"/>
</dbReference>
<dbReference type="Proteomes" id="UP001160483">
    <property type="component" value="Unassembled WGS sequence"/>
</dbReference>
<evidence type="ECO:0000259" key="3">
    <source>
        <dbReference type="Pfam" id="PF06011"/>
    </source>
</evidence>
<feature type="transmembrane region" description="Helical" evidence="2">
    <location>
        <begin position="645"/>
        <end position="665"/>
    </location>
</feature>
<feature type="compositionally biased region" description="Low complexity" evidence="1">
    <location>
        <begin position="104"/>
        <end position="132"/>
    </location>
</feature>
<accession>A0AAU9L649</accession>
<feature type="transmembrane region" description="Helical" evidence="2">
    <location>
        <begin position="592"/>
        <end position="611"/>
    </location>
</feature>
<gene>
    <name evidence="4" type="ORF">PBS003_LOCUS7235</name>
</gene>
<evidence type="ECO:0000256" key="2">
    <source>
        <dbReference type="SAM" id="Phobius"/>
    </source>
</evidence>
<keyword evidence="2" id="KW-0812">Transmembrane</keyword>
<reference evidence="4" key="1">
    <citation type="submission" date="2021-11" db="EMBL/GenBank/DDBJ databases">
        <authorList>
            <person name="Islam A."/>
            <person name="Islam S."/>
            <person name="Flora M.S."/>
            <person name="Rahman M."/>
            <person name="Ziaur R.M."/>
            <person name="Epstein J.H."/>
            <person name="Hassan M."/>
            <person name="Klassen M."/>
            <person name="Woodard K."/>
            <person name="Webb A."/>
            <person name="Webby R.J."/>
            <person name="El Zowalaty M.E."/>
        </authorList>
    </citation>
    <scope>NUCLEOTIDE SEQUENCE</scope>
    <source>
        <strain evidence="4">Pbs3</strain>
    </source>
</reference>
<comment type="caution">
    <text evidence="4">The sequence shown here is derived from an EMBL/GenBank/DDBJ whole genome shotgun (WGS) entry which is preliminary data.</text>
</comment>
<dbReference type="EMBL" id="CAKKTJ010000324">
    <property type="protein sequence ID" value="CAH0480618.1"/>
    <property type="molecule type" value="Genomic_DNA"/>
</dbReference>
<dbReference type="AlphaFoldDB" id="A0AAU9L649"/>
<feature type="transmembrane region" description="Helical" evidence="2">
    <location>
        <begin position="384"/>
        <end position="406"/>
    </location>
</feature>
<protein>
    <recommendedName>
        <fullName evidence="3">TRP C-terminal domain-containing protein</fullName>
    </recommendedName>
</protein>
<evidence type="ECO:0000313" key="5">
    <source>
        <dbReference type="Proteomes" id="UP001160483"/>
    </source>
</evidence>
<feature type="compositionally biased region" description="Polar residues" evidence="1">
    <location>
        <begin position="22"/>
        <end position="47"/>
    </location>
</feature>
<dbReference type="InterPro" id="IPR010308">
    <property type="entry name" value="TRP_C"/>
</dbReference>
<dbReference type="GO" id="GO:0055085">
    <property type="term" value="P:transmembrane transport"/>
    <property type="evidence" value="ECO:0007669"/>
    <property type="project" value="TreeGrafter"/>
</dbReference>
<proteinExistence type="predicted"/>
<feature type="transmembrane region" description="Helical" evidence="2">
    <location>
        <begin position="500"/>
        <end position="525"/>
    </location>
</feature>
<keyword evidence="2" id="KW-1133">Transmembrane helix</keyword>
<organism evidence="4 5">
    <name type="scientific">Peronospora belbahrii</name>
    <dbReference type="NCBI Taxonomy" id="622444"/>
    <lineage>
        <taxon>Eukaryota</taxon>
        <taxon>Sar</taxon>
        <taxon>Stramenopiles</taxon>
        <taxon>Oomycota</taxon>
        <taxon>Peronosporomycetes</taxon>
        <taxon>Peronosporales</taxon>
        <taxon>Peronosporaceae</taxon>
        <taxon>Peronospora</taxon>
    </lineage>
</organism>
<name>A0AAU9L649_9STRA</name>
<keyword evidence="2" id="KW-0472">Membrane</keyword>
<dbReference type="PANTHER" id="PTHR31145:SF6">
    <property type="entry name" value="INTEGRAL MEMBRANE PROTEIN (AFU_ORTHOLOGUE AFUA_7G01610)"/>
    <property type="match status" value="1"/>
</dbReference>
<feature type="region of interest" description="Disordered" evidence="1">
    <location>
        <begin position="1"/>
        <end position="49"/>
    </location>
</feature>
<evidence type="ECO:0000256" key="1">
    <source>
        <dbReference type="SAM" id="MobiDB-lite"/>
    </source>
</evidence>
<sequence>MGSLISPSALLDSLHSPLTPPLDNSTPPSDNFTPPSISPTGNPSSPKQVIATPELGFSLSQLVKNTFQPVKTPELLQTEKDGSKLVKDTFQPVKTTPDLLQSPKDSLNKISSSGSSDSSISPPNSISKPSSLPNVGPLTPLVPLSPVSTLVVPTIPPAPSDLSKGNLFSPALSHPKKIDSSPLAEDGLLPLANEDLLSKSSSIKIPDPNKLLRIEKPITALIVKKPIDSDDEISDAIDIVSRVPVPKVHGATKSPLAIETNPVIEDETYIENGQDALEQKYQTQSDVVMYDASAKPIIASISDSYDPFAIPDDIIETEKAVVLDFAGGTNGDGSDNLMTYVRGKAVAPDKITSGGPSVIGGRNTYVDTNNSDVLSSSAATFHEFLRFASVAFAGISVALLLFFHFVSLDANLLWVNAAWSPNTWEFLFYVGYLQQMQATSELTLFKTPYFVWDYTDSFAWSNFLIQGSTSDSTEPRRLETIVLGGLVSYSDRIGIPEANILVQGAIGFAVIMGILVAVFLVLAVLAKRKAERALDESSDLNSYTSGVHRLRSVSIRALGLCVLAWYFALFPLSMLASFEISMEKQASSVGDALVVAIIALVLVCFGVLAVAGRVIMHKTKDELEQFENLATWGSLYCEYTYRSRMFFVIDVVVQITTGILVGSVSGDPTQLIVVTGIQALYLACVFIMSPFAEILVLRITYALGLLKILNFGLAFAFLNTNSMSASARMRVAHAYIGINSIVILVWFLRQLIVFSTYIRAWMVRSNDNSRHSNSVFKYNPRTETESDMWASQFNGFNDSRLNDSRLNPSVNGATLSMPPGSSVQSMHSSEPSNLSANFMPTHNLVSSQQSMIPSFGSEAQFQQQMARKYEIGF</sequence>